<dbReference type="InterPro" id="IPR035923">
    <property type="entry name" value="TT1751-like_sf"/>
</dbReference>
<evidence type="ECO:0000313" key="3">
    <source>
        <dbReference type="Proteomes" id="UP001060070"/>
    </source>
</evidence>
<evidence type="ECO:0000313" key="2">
    <source>
        <dbReference type="EMBL" id="UTU54459.1"/>
    </source>
</evidence>
<sequence>MATPTVETRPFTNEHITIRSANPFTETKARLESLVPRIDDGIFTLLRYGEAERALRELEASANLSIFGFRDHGALLAIAGQKRRSIQYDIGNPLTASKMTRHQLSAGIYAPIRVLLREDGEGSAFEYDRPAAVFRQFGDPLVDVVAQRLDQELQAVLQAAAASGSEDAQPQVEGRAS</sequence>
<name>A0AB38THP6_9HYPH</name>
<dbReference type="Gene3D" id="3.30.310.70">
    <property type="entry name" value="TT1751-like domain"/>
    <property type="match status" value="1"/>
</dbReference>
<dbReference type="RefSeq" id="WP_024504925.1">
    <property type="nucleotide sequence ID" value="NZ_CP088147.1"/>
</dbReference>
<evidence type="ECO:0000259" key="1">
    <source>
        <dbReference type="Pfam" id="PF03625"/>
    </source>
</evidence>
<dbReference type="CDD" id="cd14797">
    <property type="entry name" value="DUF302"/>
    <property type="match status" value="1"/>
</dbReference>
<dbReference type="EMBL" id="CP088147">
    <property type="protein sequence ID" value="UTU54459.1"/>
    <property type="molecule type" value="Genomic_DNA"/>
</dbReference>
<dbReference type="SUPFAM" id="SSF103247">
    <property type="entry name" value="TT1751-like"/>
    <property type="match status" value="1"/>
</dbReference>
<dbReference type="InterPro" id="IPR005180">
    <property type="entry name" value="DUF302"/>
</dbReference>
<feature type="domain" description="DUF302" evidence="1">
    <location>
        <begin position="71"/>
        <end position="127"/>
    </location>
</feature>
<organism evidence="2 3">
    <name type="scientific">Mesorhizobium ciceri</name>
    <dbReference type="NCBI Taxonomy" id="39645"/>
    <lineage>
        <taxon>Bacteria</taxon>
        <taxon>Pseudomonadati</taxon>
        <taxon>Pseudomonadota</taxon>
        <taxon>Alphaproteobacteria</taxon>
        <taxon>Hyphomicrobiales</taxon>
        <taxon>Phyllobacteriaceae</taxon>
        <taxon>Mesorhizobium</taxon>
    </lineage>
</organism>
<dbReference type="Pfam" id="PF03625">
    <property type="entry name" value="DUF302"/>
    <property type="match status" value="1"/>
</dbReference>
<proteinExistence type="predicted"/>
<reference evidence="2 3" key="1">
    <citation type="journal article" date="2022" name="Microbiol. Resour. Announc.">
        <title>Complete Genome Sequence of Mesorhizobium ciceri Strain R30, a Rhizobium Used as a Commercial Inoculant for Chickpea in Argentina.</title>
        <authorList>
            <person name="Foresto E."/>
            <person name="Revale S."/>
            <person name="Primo E."/>
            <person name="Nievas F."/>
            <person name="Carezzano E."/>
            <person name="Puente M."/>
            <person name="Alzari P."/>
            <person name="Mart M."/>
            <person name="Ben-Assaya M."/>
            <person name="Mornico D."/>
            <person name="Santoro M."/>
            <person name="Mart F."/>
            <person name="Giordano W."/>
            <person name="Bogino P."/>
        </authorList>
    </citation>
    <scope>NUCLEOTIDE SEQUENCE [LARGE SCALE GENOMIC DNA]</scope>
    <source>
        <strain evidence="2 3">R30</strain>
    </source>
</reference>
<gene>
    <name evidence="2" type="ORF">LRP29_14155</name>
</gene>
<accession>A0AB38THP6</accession>
<keyword evidence="3" id="KW-1185">Reference proteome</keyword>
<dbReference type="Proteomes" id="UP001060070">
    <property type="component" value="Chromosome"/>
</dbReference>
<dbReference type="AlphaFoldDB" id="A0AB38THP6"/>
<protein>
    <submittedName>
        <fullName evidence="2">DUF302 domain-containing protein</fullName>
    </submittedName>
</protein>